<keyword evidence="2" id="KW-1185">Reference proteome</keyword>
<dbReference type="Proteomes" id="UP000224006">
    <property type="component" value="Chromosome V"/>
</dbReference>
<organism evidence="1 2">
    <name type="scientific">Besnoitia besnoiti</name>
    <name type="common">Apicomplexan protozoan</name>
    <dbReference type="NCBI Taxonomy" id="94643"/>
    <lineage>
        <taxon>Eukaryota</taxon>
        <taxon>Sar</taxon>
        <taxon>Alveolata</taxon>
        <taxon>Apicomplexa</taxon>
        <taxon>Conoidasida</taxon>
        <taxon>Coccidia</taxon>
        <taxon>Eucoccidiorida</taxon>
        <taxon>Eimeriorina</taxon>
        <taxon>Sarcocystidae</taxon>
        <taxon>Besnoitia</taxon>
    </lineage>
</organism>
<evidence type="ECO:0000313" key="2">
    <source>
        <dbReference type="Proteomes" id="UP000224006"/>
    </source>
</evidence>
<dbReference type="EMBL" id="NWUJ01000005">
    <property type="protein sequence ID" value="PFH35268.1"/>
    <property type="molecule type" value="Genomic_DNA"/>
</dbReference>
<evidence type="ECO:0000313" key="1">
    <source>
        <dbReference type="EMBL" id="PFH35268.1"/>
    </source>
</evidence>
<dbReference type="GeneID" id="40311083"/>
<dbReference type="KEGG" id="bbes:BESB_061550"/>
<comment type="caution">
    <text evidence="1">The sequence shown here is derived from an EMBL/GenBank/DDBJ whole genome shotgun (WGS) entry which is preliminary data.</text>
</comment>
<dbReference type="VEuPathDB" id="ToxoDB:BESB_061550"/>
<name>A0A2A9M9W5_BESBE</name>
<gene>
    <name evidence="1" type="ORF">BESB_061550</name>
</gene>
<dbReference type="AlphaFoldDB" id="A0A2A9M9W5"/>
<sequence length="136" mass="14578">MAPAFTDNAESASGAVGNVRNLGAPFPCRYPDDPKVPPARQRVGRRAVKRIVVRCGARQENSPVGCGKCASGLPCFARRRRGETFEGGLRVFSVLEKPLTTPCNCVLLIEDVVAGDLIVGVYLARGHIFTVEVPGR</sequence>
<proteinExistence type="predicted"/>
<protein>
    <submittedName>
        <fullName evidence="1">Uncharacterized protein</fullName>
    </submittedName>
</protein>
<reference evidence="1 2" key="1">
    <citation type="submission" date="2017-09" db="EMBL/GenBank/DDBJ databases">
        <title>Genome sequencing of Besnoitia besnoiti strain Bb-Ger1.</title>
        <authorList>
            <person name="Schares G."/>
            <person name="Venepally P."/>
            <person name="Lorenzi H.A."/>
        </authorList>
    </citation>
    <scope>NUCLEOTIDE SEQUENCE [LARGE SCALE GENOMIC DNA]</scope>
    <source>
        <strain evidence="1 2">Bb-Ger1</strain>
    </source>
</reference>
<accession>A0A2A9M9W5</accession>
<dbReference type="RefSeq" id="XP_029219277.1">
    <property type="nucleotide sequence ID" value="XM_029364569.1"/>
</dbReference>